<dbReference type="GO" id="GO:0030288">
    <property type="term" value="C:outer membrane-bounded periplasmic space"/>
    <property type="evidence" value="ECO:0007669"/>
    <property type="project" value="UniProtKB-ARBA"/>
</dbReference>
<protein>
    <submittedName>
        <fullName evidence="7">Peptide/nickel transport system substrate-binding protein</fullName>
    </submittedName>
</protein>
<feature type="signal peptide" evidence="5">
    <location>
        <begin position="1"/>
        <end position="29"/>
    </location>
</feature>
<sequence length="543" mass="58704">MGSSSMTRSSLFPAIAVLALAGAACPAAAQELKIGLASEPTSIDPHFHNLGPNNGIRRHIFEGLVSTDDRQTLVPGLAASWRSIDEKTWEFKLRPGVTFSDGRPFTAKDVVYTLCRVPTVENSPSSFTFAVRGIEAIETPDPLTLIFRTATPVPLLPNNFSTLGILSAAAYGGEDVVYGAKGCEKLGTPPKSVEFNEPAKAIGTGPYKLASYTRGTSIVLERNEGYWGAKPHWKTVTWRPMASQGPRVASLLAGDVDLVENPPIQDFARIKGAGFTIVQGISNRVIYLAMDQFRGDPNWKTPGVRGTDKNPFLDHKVREAVSTAINRQAIVERIMGGVAQAAGELLPVPLFGTSPEMKPDRFDADGARKLLAAAGYPNGFEVTLGTPNDRYINDEKVAQAVAQMLGRIGIKTSVDSMTASTFFTRRNKGDFSLYLAGWGADSGEMSNSLVSLVATPNPATGMGPTNRGRYSNPEVDALIVKARGTVDDKAREDLLRQASRLAMRDYAVIPLHFEVTPWAFKKGLAYKPRIDQYTLAMEVTPAQ</sequence>
<dbReference type="CDD" id="cd08498">
    <property type="entry name" value="PBP2_NikA_DppA_OppA_like_2"/>
    <property type="match status" value="1"/>
</dbReference>
<evidence type="ECO:0000256" key="3">
    <source>
        <dbReference type="ARBA" id="ARBA00022448"/>
    </source>
</evidence>
<evidence type="ECO:0000256" key="2">
    <source>
        <dbReference type="ARBA" id="ARBA00005695"/>
    </source>
</evidence>
<dbReference type="InterPro" id="IPR030678">
    <property type="entry name" value="Peptide/Ni-bd"/>
</dbReference>
<dbReference type="PANTHER" id="PTHR30290">
    <property type="entry name" value="PERIPLASMIC BINDING COMPONENT OF ABC TRANSPORTER"/>
    <property type="match status" value="1"/>
</dbReference>
<proteinExistence type="inferred from homology"/>
<dbReference type="GO" id="GO:0015833">
    <property type="term" value="P:peptide transport"/>
    <property type="evidence" value="ECO:0007669"/>
    <property type="project" value="TreeGrafter"/>
</dbReference>
<keyword evidence="3" id="KW-0813">Transport</keyword>
<evidence type="ECO:0000313" key="8">
    <source>
        <dbReference type="Proteomes" id="UP000295122"/>
    </source>
</evidence>
<dbReference type="EMBL" id="SNZR01000013">
    <property type="protein sequence ID" value="TDR90479.1"/>
    <property type="molecule type" value="Genomic_DNA"/>
</dbReference>
<evidence type="ECO:0000256" key="5">
    <source>
        <dbReference type="SAM" id="SignalP"/>
    </source>
</evidence>
<dbReference type="PANTHER" id="PTHR30290:SF9">
    <property type="entry name" value="OLIGOPEPTIDE-BINDING PROTEIN APPA"/>
    <property type="match status" value="1"/>
</dbReference>
<evidence type="ECO:0000313" key="7">
    <source>
        <dbReference type="EMBL" id="TDR90479.1"/>
    </source>
</evidence>
<dbReference type="InterPro" id="IPR000914">
    <property type="entry name" value="SBP_5_dom"/>
</dbReference>
<dbReference type="GO" id="GO:0043190">
    <property type="term" value="C:ATP-binding cassette (ABC) transporter complex"/>
    <property type="evidence" value="ECO:0007669"/>
    <property type="project" value="InterPro"/>
</dbReference>
<comment type="subcellular location">
    <subcellularLocation>
        <location evidence="1">Periplasm</location>
    </subcellularLocation>
</comment>
<dbReference type="Gene3D" id="3.10.105.10">
    <property type="entry name" value="Dipeptide-binding Protein, Domain 3"/>
    <property type="match status" value="1"/>
</dbReference>
<dbReference type="SUPFAM" id="SSF53850">
    <property type="entry name" value="Periplasmic binding protein-like II"/>
    <property type="match status" value="1"/>
</dbReference>
<feature type="chain" id="PRO_5020545841" evidence="5">
    <location>
        <begin position="30"/>
        <end position="543"/>
    </location>
</feature>
<keyword evidence="8" id="KW-1185">Reference proteome</keyword>
<organism evidence="7 8">
    <name type="scientific">Enterovirga rhinocerotis</name>
    <dbReference type="NCBI Taxonomy" id="1339210"/>
    <lineage>
        <taxon>Bacteria</taxon>
        <taxon>Pseudomonadati</taxon>
        <taxon>Pseudomonadota</taxon>
        <taxon>Alphaproteobacteria</taxon>
        <taxon>Hyphomicrobiales</taxon>
        <taxon>Methylobacteriaceae</taxon>
        <taxon>Enterovirga</taxon>
    </lineage>
</organism>
<gene>
    <name evidence="7" type="ORF">EV668_3330</name>
</gene>
<comment type="caution">
    <text evidence="7">The sequence shown here is derived from an EMBL/GenBank/DDBJ whole genome shotgun (WGS) entry which is preliminary data.</text>
</comment>
<reference evidence="7 8" key="1">
    <citation type="submission" date="2019-03" db="EMBL/GenBank/DDBJ databases">
        <title>Genomic Encyclopedia of Type Strains, Phase IV (KMG-IV): sequencing the most valuable type-strain genomes for metagenomic binning, comparative biology and taxonomic classification.</title>
        <authorList>
            <person name="Goeker M."/>
        </authorList>
    </citation>
    <scope>NUCLEOTIDE SEQUENCE [LARGE SCALE GENOMIC DNA]</scope>
    <source>
        <strain evidence="7 8">DSM 25903</strain>
    </source>
</reference>
<dbReference type="Proteomes" id="UP000295122">
    <property type="component" value="Unassembled WGS sequence"/>
</dbReference>
<dbReference type="AlphaFoldDB" id="A0A4V3DXY2"/>
<evidence type="ECO:0000256" key="1">
    <source>
        <dbReference type="ARBA" id="ARBA00004418"/>
    </source>
</evidence>
<dbReference type="Gene3D" id="3.40.190.10">
    <property type="entry name" value="Periplasmic binding protein-like II"/>
    <property type="match status" value="1"/>
</dbReference>
<dbReference type="PIRSF" id="PIRSF002741">
    <property type="entry name" value="MppA"/>
    <property type="match status" value="1"/>
</dbReference>
<evidence type="ECO:0000259" key="6">
    <source>
        <dbReference type="Pfam" id="PF00496"/>
    </source>
</evidence>
<feature type="domain" description="Solute-binding protein family 5" evidence="6">
    <location>
        <begin position="72"/>
        <end position="455"/>
    </location>
</feature>
<name>A0A4V3DXY2_9HYPH</name>
<dbReference type="GO" id="GO:1904680">
    <property type="term" value="F:peptide transmembrane transporter activity"/>
    <property type="evidence" value="ECO:0007669"/>
    <property type="project" value="TreeGrafter"/>
</dbReference>
<evidence type="ECO:0000256" key="4">
    <source>
        <dbReference type="ARBA" id="ARBA00022729"/>
    </source>
</evidence>
<accession>A0A4V3DXY2</accession>
<keyword evidence="4 5" id="KW-0732">Signal</keyword>
<comment type="similarity">
    <text evidence="2">Belongs to the bacterial solute-binding protein 5 family.</text>
</comment>
<dbReference type="InterPro" id="IPR039424">
    <property type="entry name" value="SBP_5"/>
</dbReference>
<dbReference type="Pfam" id="PF00496">
    <property type="entry name" value="SBP_bac_5"/>
    <property type="match status" value="1"/>
</dbReference>